<name>E7QQD5_HALPU</name>
<dbReference type="OrthoDB" id="157576at2157"/>
<keyword evidence="6" id="KW-1185">Reference proteome</keyword>
<dbReference type="RefSeq" id="WP_007977651.1">
    <property type="nucleotide sequence ID" value="NZ_AEMG01000004.1"/>
</dbReference>
<feature type="compositionally biased region" description="Low complexity" evidence="1">
    <location>
        <begin position="229"/>
        <end position="265"/>
    </location>
</feature>
<feature type="domain" description="Gins51 C-terminal" evidence="2">
    <location>
        <begin position="276"/>
        <end position="321"/>
    </location>
</feature>
<feature type="region of interest" description="Disordered" evidence="1">
    <location>
        <begin position="129"/>
        <end position="279"/>
    </location>
</feature>
<evidence type="ECO:0000259" key="2">
    <source>
        <dbReference type="Pfam" id="PF22090"/>
    </source>
</evidence>
<evidence type="ECO:0000313" key="3">
    <source>
        <dbReference type="EMBL" id="EFW93199.1"/>
    </source>
</evidence>
<dbReference type="STRING" id="797209.GCA_000376445_01120"/>
<dbReference type="EMBL" id="AEMG01000004">
    <property type="protein sequence ID" value="EFW93199.1"/>
    <property type="molecule type" value="Genomic_DNA"/>
</dbReference>
<organism evidence="3 5">
    <name type="scientific">Haladaptatus paucihalophilus DX253</name>
    <dbReference type="NCBI Taxonomy" id="797209"/>
    <lineage>
        <taxon>Archaea</taxon>
        <taxon>Methanobacteriati</taxon>
        <taxon>Methanobacteriota</taxon>
        <taxon>Stenosarchaea group</taxon>
        <taxon>Halobacteria</taxon>
        <taxon>Halobacteriales</taxon>
        <taxon>Haladaptataceae</taxon>
        <taxon>Haladaptatus</taxon>
    </lineage>
</organism>
<dbReference type="CDD" id="cd11714">
    <property type="entry name" value="GINS_A_archaea"/>
    <property type="match status" value="1"/>
</dbReference>
<sequence>MNLDELRSVQSKERSKDSLQHLRESFYADVGAYIRGLREERERAAERADDPFDSAEVNQLTDEIKTAEEVVEAVYERRVGKVVKRASLSAAGIPADEDGLTSEEQQLFADLVDRIESNKATVLDVLAGNEGSAESTASASTAPDTAAADPSARPSTASDAPVSDTMGTDTTASDANAAESEPDPAGDRPSDEAAAIAGEHDAAASSQMDESTPPEPSPPSEATAREPGEASAPDADAPDGPESSALSESSAPSASASDTGQSAESSDSDPADDRTTVRITRDVGSILGVDEREYDLETEDVVALPSENAGPLIERDAAEKLD</sequence>
<evidence type="ECO:0000256" key="1">
    <source>
        <dbReference type="SAM" id="MobiDB-lite"/>
    </source>
</evidence>
<dbReference type="EMBL" id="FRAN01000002">
    <property type="protein sequence ID" value="SHK47711.1"/>
    <property type="molecule type" value="Genomic_DNA"/>
</dbReference>
<feature type="compositionally biased region" description="Polar residues" evidence="1">
    <location>
        <begin position="165"/>
        <end position="174"/>
    </location>
</feature>
<evidence type="ECO:0000313" key="5">
    <source>
        <dbReference type="Proteomes" id="UP000003751"/>
    </source>
</evidence>
<feature type="region of interest" description="Disordered" evidence="1">
    <location>
        <begin position="298"/>
        <end position="322"/>
    </location>
</feature>
<dbReference type="PATRIC" id="fig|797209.4.peg.997"/>
<evidence type="ECO:0000313" key="4">
    <source>
        <dbReference type="EMBL" id="SHK47711.1"/>
    </source>
</evidence>
<dbReference type="Gene3D" id="1.20.58.1030">
    <property type="match status" value="1"/>
</dbReference>
<dbReference type="Proteomes" id="UP000184203">
    <property type="component" value="Unassembled WGS sequence"/>
</dbReference>
<evidence type="ECO:0000313" key="6">
    <source>
        <dbReference type="Proteomes" id="UP000184203"/>
    </source>
</evidence>
<dbReference type="eggNOG" id="arCOG00551">
    <property type="taxonomic scope" value="Archaea"/>
</dbReference>
<dbReference type="Gene3D" id="3.40.5.50">
    <property type="match status" value="1"/>
</dbReference>
<feature type="compositionally biased region" description="Low complexity" evidence="1">
    <location>
        <begin position="132"/>
        <end position="161"/>
    </location>
</feature>
<proteinExistence type="predicted"/>
<protein>
    <submittedName>
        <fullName evidence="4">DNA replication factor GINS</fullName>
    </submittedName>
</protein>
<dbReference type="AlphaFoldDB" id="E7QQD5"/>
<reference evidence="6" key="3">
    <citation type="submission" date="2016-11" db="EMBL/GenBank/DDBJ databases">
        <authorList>
            <person name="Varghese N."/>
            <person name="Submissions S."/>
        </authorList>
    </citation>
    <scope>NUCLEOTIDE SEQUENCE [LARGE SCALE GENOMIC DNA]</scope>
    <source>
        <strain evidence="6">DX253</strain>
    </source>
</reference>
<dbReference type="Proteomes" id="UP000003751">
    <property type="component" value="Unassembled WGS sequence"/>
</dbReference>
<gene>
    <name evidence="4" type="ORF">SAMN05444342_1389</name>
    <name evidence="3" type="ORF">ZOD2009_05027</name>
</gene>
<dbReference type="Pfam" id="PF22090">
    <property type="entry name" value="Gins51_C"/>
    <property type="match status" value="1"/>
</dbReference>
<feature type="compositionally biased region" description="Basic and acidic residues" evidence="1">
    <location>
        <begin position="313"/>
        <end position="322"/>
    </location>
</feature>
<accession>E7QQD5</accession>
<dbReference type="InterPro" id="IPR054314">
    <property type="entry name" value="Gins51_C"/>
</dbReference>
<reference evidence="3 5" key="1">
    <citation type="journal article" date="2014" name="ISME J.">
        <title>Trehalose/2-sulfotrehalose biosynthesis and glycine-betaine uptake are widely spread mechanisms for osmoadaptation in the Halobacteriales.</title>
        <authorList>
            <person name="Youssef N.H."/>
            <person name="Savage-Ashlock K.N."/>
            <person name="McCully A.L."/>
            <person name="Luedtke B."/>
            <person name="Shaw E.I."/>
            <person name="Hoff W.D."/>
            <person name="Elshahed M.S."/>
        </authorList>
    </citation>
    <scope>NUCLEOTIDE SEQUENCE [LARGE SCALE GENOMIC DNA]</scope>
    <source>
        <strain evidence="3 5">DX253</strain>
    </source>
</reference>
<reference evidence="4" key="2">
    <citation type="submission" date="2016-11" db="EMBL/GenBank/DDBJ databases">
        <authorList>
            <person name="Jaros S."/>
            <person name="Januszkiewicz K."/>
            <person name="Wedrychowicz H."/>
        </authorList>
    </citation>
    <scope>NUCLEOTIDE SEQUENCE [LARGE SCALE GENOMIC DNA]</scope>
    <source>
        <strain evidence="4">DX253</strain>
    </source>
</reference>